<name>A0ABX5WW40_9GAMM</name>
<dbReference type="RefSeq" id="WP_144044776.1">
    <property type="nucleotide sequence ID" value="NZ_CP041614.1"/>
</dbReference>
<evidence type="ECO:0000256" key="1">
    <source>
        <dbReference type="SAM" id="Coils"/>
    </source>
</evidence>
<evidence type="ECO:0000256" key="2">
    <source>
        <dbReference type="SAM" id="Phobius"/>
    </source>
</evidence>
<feature type="transmembrane region" description="Helical" evidence="2">
    <location>
        <begin position="55"/>
        <end position="75"/>
    </location>
</feature>
<sequence length="261" mass="29757">MSEELRLTAELEKIRAERDKFIVEGESFVSERKRYEAEINEINHRLNQPWYKIRLVSVLQAVIAGIVAGGLIWSFSIDHVKRLYDLQKHLSSVQAQLTKENNGLQKQIKQLGEDKVELLKEIELVGKIVQISASTVADSNVKASASVQLSNLSRVQLNLVPDDDANWFPVVASAYNKADLEGRLQEIKSLNPTFNVEIYNSSDKNGIPVYAITLGGYLSKNESMKRVQYAKEKNIAKDSYNWRTEKWGEDMYLELKEIPNK</sequence>
<gene>
    <name evidence="3" type="ORF">FM037_02940</name>
</gene>
<organism evidence="3 4">
    <name type="scientific">Shewanella psychropiezotolerans</name>
    <dbReference type="NCBI Taxonomy" id="2593655"/>
    <lineage>
        <taxon>Bacteria</taxon>
        <taxon>Pseudomonadati</taxon>
        <taxon>Pseudomonadota</taxon>
        <taxon>Gammaproteobacteria</taxon>
        <taxon>Alteromonadales</taxon>
        <taxon>Shewanellaceae</taxon>
        <taxon>Shewanella</taxon>
    </lineage>
</organism>
<evidence type="ECO:0008006" key="5">
    <source>
        <dbReference type="Google" id="ProtNLM"/>
    </source>
</evidence>
<keyword evidence="2" id="KW-0812">Transmembrane</keyword>
<keyword evidence="2" id="KW-0472">Membrane</keyword>
<reference evidence="3 4" key="1">
    <citation type="submission" date="2019-07" db="EMBL/GenBank/DDBJ databases">
        <title>Shewanella sp. YLB-06 whole genomic sequence.</title>
        <authorList>
            <person name="Yu L."/>
        </authorList>
    </citation>
    <scope>NUCLEOTIDE SEQUENCE [LARGE SCALE GENOMIC DNA]</scope>
    <source>
        <strain evidence="3 4">YLB-06</strain>
    </source>
</reference>
<accession>A0ABX5WW40</accession>
<evidence type="ECO:0000313" key="3">
    <source>
        <dbReference type="EMBL" id="QDO82387.1"/>
    </source>
</evidence>
<dbReference type="EMBL" id="CP041614">
    <property type="protein sequence ID" value="QDO82387.1"/>
    <property type="molecule type" value="Genomic_DNA"/>
</dbReference>
<protein>
    <recommendedName>
        <fullName evidence="5">SPOR domain-containing protein</fullName>
    </recommendedName>
</protein>
<proteinExistence type="predicted"/>
<dbReference type="Proteomes" id="UP000315947">
    <property type="component" value="Chromosome"/>
</dbReference>
<keyword evidence="2" id="KW-1133">Transmembrane helix</keyword>
<keyword evidence="4" id="KW-1185">Reference proteome</keyword>
<evidence type="ECO:0000313" key="4">
    <source>
        <dbReference type="Proteomes" id="UP000315947"/>
    </source>
</evidence>
<feature type="coiled-coil region" evidence="1">
    <location>
        <begin position="94"/>
        <end position="121"/>
    </location>
</feature>
<keyword evidence="1" id="KW-0175">Coiled coil</keyword>